<dbReference type="PROSITE" id="PS50005">
    <property type="entry name" value="TPR"/>
    <property type="match status" value="1"/>
</dbReference>
<dbReference type="Gene3D" id="1.25.40.10">
    <property type="entry name" value="Tetratricopeptide repeat domain"/>
    <property type="match status" value="2"/>
</dbReference>
<sequence>MPAPRVQGQDRSRPAASEKGPGECPSAAGDGSAAPKSPRTEAQRRVGEVQSLTRRADLLASRGKYAEALPLVDEALRLEPRRSDLHLGRGQCLSHLGQLGEAVAAFDAAGRGAVCRFKRPAALGVLALRLEPRSAPATRARASALVRQERWADAAGCLREALERDACNSELRVELARCLTESGVQVKLSGQPAKQFFLDALQASESYPQAYFHLGLPAPFLLLCSFRLSDRRATICFTRAALLEK</sequence>
<dbReference type="Proteomes" id="UP001189429">
    <property type="component" value="Unassembled WGS sequence"/>
</dbReference>
<feature type="compositionally biased region" description="Basic and acidic residues" evidence="4">
    <location>
        <begin position="38"/>
        <end position="47"/>
    </location>
</feature>
<dbReference type="InterPro" id="IPR019734">
    <property type="entry name" value="TPR_rpt"/>
</dbReference>
<accession>A0ABN9VBV9</accession>
<feature type="region of interest" description="Disordered" evidence="4">
    <location>
        <begin position="1"/>
        <end position="47"/>
    </location>
</feature>
<evidence type="ECO:0000256" key="2">
    <source>
        <dbReference type="ARBA" id="ARBA00022803"/>
    </source>
</evidence>
<evidence type="ECO:0000256" key="4">
    <source>
        <dbReference type="SAM" id="MobiDB-lite"/>
    </source>
</evidence>
<evidence type="ECO:0000313" key="6">
    <source>
        <dbReference type="Proteomes" id="UP001189429"/>
    </source>
</evidence>
<dbReference type="SUPFAM" id="SSF48452">
    <property type="entry name" value="TPR-like"/>
    <property type="match status" value="1"/>
</dbReference>
<feature type="repeat" description="TPR" evidence="3">
    <location>
        <begin position="49"/>
        <end position="82"/>
    </location>
</feature>
<dbReference type="Pfam" id="PF13432">
    <property type="entry name" value="TPR_16"/>
    <property type="match status" value="2"/>
</dbReference>
<dbReference type="PANTHER" id="PTHR44858">
    <property type="entry name" value="TETRATRICOPEPTIDE REPEAT PROTEIN 6"/>
    <property type="match status" value="1"/>
</dbReference>
<dbReference type="SMART" id="SM00028">
    <property type="entry name" value="TPR"/>
    <property type="match status" value="2"/>
</dbReference>
<dbReference type="InterPro" id="IPR011990">
    <property type="entry name" value="TPR-like_helical_dom_sf"/>
</dbReference>
<evidence type="ECO:0000256" key="1">
    <source>
        <dbReference type="ARBA" id="ARBA00022737"/>
    </source>
</evidence>
<organism evidence="5 6">
    <name type="scientific">Prorocentrum cordatum</name>
    <dbReference type="NCBI Taxonomy" id="2364126"/>
    <lineage>
        <taxon>Eukaryota</taxon>
        <taxon>Sar</taxon>
        <taxon>Alveolata</taxon>
        <taxon>Dinophyceae</taxon>
        <taxon>Prorocentrales</taxon>
        <taxon>Prorocentraceae</taxon>
        <taxon>Prorocentrum</taxon>
    </lineage>
</organism>
<proteinExistence type="predicted"/>
<dbReference type="PANTHER" id="PTHR44858:SF1">
    <property type="entry name" value="UDP-N-ACETYLGLUCOSAMINE--PEPTIDE N-ACETYLGLUCOSAMINYLTRANSFERASE SPINDLY-RELATED"/>
    <property type="match status" value="1"/>
</dbReference>
<name>A0ABN9VBV9_9DINO</name>
<dbReference type="InterPro" id="IPR050498">
    <property type="entry name" value="Ycf3"/>
</dbReference>
<reference evidence="5" key="1">
    <citation type="submission" date="2023-10" db="EMBL/GenBank/DDBJ databases">
        <authorList>
            <person name="Chen Y."/>
            <person name="Shah S."/>
            <person name="Dougan E. K."/>
            <person name="Thang M."/>
            <person name="Chan C."/>
        </authorList>
    </citation>
    <scope>NUCLEOTIDE SEQUENCE [LARGE SCALE GENOMIC DNA]</scope>
</reference>
<evidence type="ECO:0000256" key="3">
    <source>
        <dbReference type="PROSITE-ProRule" id="PRU00339"/>
    </source>
</evidence>
<comment type="caution">
    <text evidence="5">The sequence shown here is derived from an EMBL/GenBank/DDBJ whole genome shotgun (WGS) entry which is preliminary data.</text>
</comment>
<protein>
    <submittedName>
        <fullName evidence="5">Uncharacterized protein</fullName>
    </submittedName>
</protein>
<keyword evidence="6" id="KW-1185">Reference proteome</keyword>
<gene>
    <name evidence="5" type="ORF">PCOR1329_LOCUS56622</name>
</gene>
<keyword evidence="2 3" id="KW-0802">TPR repeat</keyword>
<evidence type="ECO:0000313" key="5">
    <source>
        <dbReference type="EMBL" id="CAK0870547.1"/>
    </source>
</evidence>
<dbReference type="EMBL" id="CAUYUJ010016972">
    <property type="protein sequence ID" value="CAK0870547.1"/>
    <property type="molecule type" value="Genomic_DNA"/>
</dbReference>
<keyword evidence="1" id="KW-0677">Repeat</keyword>